<dbReference type="Pfam" id="PF00126">
    <property type="entry name" value="HTH_1"/>
    <property type="match status" value="1"/>
</dbReference>
<dbReference type="InterPro" id="IPR005119">
    <property type="entry name" value="LysR_subst-bd"/>
</dbReference>
<proteinExistence type="inferred from homology"/>
<evidence type="ECO:0000259" key="5">
    <source>
        <dbReference type="PROSITE" id="PS50931"/>
    </source>
</evidence>
<evidence type="ECO:0000313" key="7">
    <source>
        <dbReference type="Proteomes" id="UP000277921"/>
    </source>
</evidence>
<dbReference type="Gene3D" id="3.40.190.10">
    <property type="entry name" value="Periplasmic binding protein-like II"/>
    <property type="match status" value="2"/>
</dbReference>
<dbReference type="InterPro" id="IPR036390">
    <property type="entry name" value="WH_DNA-bd_sf"/>
</dbReference>
<dbReference type="PROSITE" id="PS50931">
    <property type="entry name" value="HTH_LYSR"/>
    <property type="match status" value="1"/>
</dbReference>
<dbReference type="RefSeq" id="WP_124579937.1">
    <property type="nucleotide sequence ID" value="NZ_QTQV01000009.1"/>
</dbReference>
<dbReference type="InterPro" id="IPR036388">
    <property type="entry name" value="WH-like_DNA-bd_sf"/>
</dbReference>
<evidence type="ECO:0000256" key="2">
    <source>
        <dbReference type="ARBA" id="ARBA00023015"/>
    </source>
</evidence>
<dbReference type="FunFam" id="1.10.10.10:FF:000001">
    <property type="entry name" value="LysR family transcriptional regulator"/>
    <property type="match status" value="1"/>
</dbReference>
<dbReference type="PRINTS" id="PR00039">
    <property type="entry name" value="HTHLYSR"/>
</dbReference>
<dbReference type="PANTHER" id="PTHR30537:SF5">
    <property type="entry name" value="HTH-TYPE TRANSCRIPTIONAL ACTIVATOR TTDR-RELATED"/>
    <property type="match status" value="1"/>
</dbReference>
<evidence type="ECO:0000313" key="6">
    <source>
        <dbReference type="EMBL" id="RQT14894.1"/>
    </source>
</evidence>
<reference evidence="6 7" key="1">
    <citation type="submission" date="2018-08" db="EMBL/GenBank/DDBJ databases">
        <title>Comparative analysis of Burkholderia isolates from Puerto Rico.</title>
        <authorList>
            <person name="Hall C."/>
            <person name="Sahl J."/>
            <person name="Wagner D."/>
        </authorList>
    </citation>
    <scope>NUCLEOTIDE SEQUENCE [LARGE SCALE GENOMIC DNA]</scope>
    <source>
        <strain evidence="6 7">Bp9025</strain>
    </source>
</reference>
<evidence type="ECO:0000256" key="3">
    <source>
        <dbReference type="ARBA" id="ARBA00023125"/>
    </source>
</evidence>
<dbReference type="SUPFAM" id="SSF46785">
    <property type="entry name" value="Winged helix' DNA-binding domain"/>
    <property type="match status" value="1"/>
</dbReference>
<dbReference type="Pfam" id="PF03466">
    <property type="entry name" value="LysR_substrate"/>
    <property type="match status" value="1"/>
</dbReference>
<keyword evidence="4" id="KW-0804">Transcription</keyword>
<dbReference type="CDD" id="cd08432">
    <property type="entry name" value="PBP2_GcdR_TrpI_HvrB_AmpR_like"/>
    <property type="match status" value="1"/>
</dbReference>
<comment type="caution">
    <text evidence="6">The sequence shown here is derived from an EMBL/GenBank/DDBJ whole genome shotgun (WGS) entry which is preliminary data.</text>
</comment>
<organism evidence="6 7">
    <name type="scientific">Burkholderia contaminans</name>
    <dbReference type="NCBI Taxonomy" id="488447"/>
    <lineage>
        <taxon>Bacteria</taxon>
        <taxon>Pseudomonadati</taxon>
        <taxon>Pseudomonadota</taxon>
        <taxon>Betaproteobacteria</taxon>
        <taxon>Burkholderiales</taxon>
        <taxon>Burkholderiaceae</taxon>
        <taxon>Burkholderia</taxon>
        <taxon>Burkholderia cepacia complex</taxon>
    </lineage>
</organism>
<dbReference type="GO" id="GO:0003677">
    <property type="term" value="F:DNA binding"/>
    <property type="evidence" value="ECO:0007669"/>
    <property type="project" value="UniProtKB-KW"/>
</dbReference>
<keyword evidence="2" id="KW-0805">Transcription regulation</keyword>
<gene>
    <name evidence="6" type="ORF">DF051_17185</name>
</gene>
<dbReference type="GO" id="GO:0003700">
    <property type="term" value="F:DNA-binding transcription factor activity"/>
    <property type="evidence" value="ECO:0007669"/>
    <property type="project" value="InterPro"/>
</dbReference>
<dbReference type="AlphaFoldDB" id="A0A3N8PTG7"/>
<dbReference type="SUPFAM" id="SSF53850">
    <property type="entry name" value="Periplasmic binding protein-like II"/>
    <property type="match status" value="1"/>
</dbReference>
<dbReference type="Proteomes" id="UP000277921">
    <property type="component" value="Unassembled WGS sequence"/>
</dbReference>
<name>A0A3N8PTG7_9BURK</name>
<dbReference type="InterPro" id="IPR000847">
    <property type="entry name" value="LysR_HTH_N"/>
</dbReference>
<dbReference type="EMBL" id="QTQV01000009">
    <property type="protein sequence ID" value="RQT14894.1"/>
    <property type="molecule type" value="Genomic_DNA"/>
</dbReference>
<dbReference type="PANTHER" id="PTHR30537">
    <property type="entry name" value="HTH-TYPE TRANSCRIPTIONAL REGULATOR"/>
    <property type="match status" value="1"/>
</dbReference>
<accession>A0A3N8PTG7</accession>
<dbReference type="Gene3D" id="1.10.10.10">
    <property type="entry name" value="Winged helix-like DNA-binding domain superfamily/Winged helix DNA-binding domain"/>
    <property type="match status" value="1"/>
</dbReference>
<sequence length="316" mass="34732">MSVNKSKKRLPPLNTIAAFEASARLMSFTKAADELHLSQGAVSRQIQVLEERIGVPLFNRRHREIDLTKAGVIFQQAIAHSLMSIRRAVALIENLESSSVTIAASVAMSSFWLMPAIIAFRELHPDIEIRVLASDQPLDPRREAIDLAIRYGDGHWPGLVKYKLFDEDIFPVCSPDYLASRPIACAEDLLDEVLIDVEAGLSVCGTWDDWFALAGVAPQPHRSSIRVNNFDLAYRAACAGKGVALAWSYGVTELLRDGALVRPLNISVHTGLSEYIVTAEQYELTNAARYVLDALREFAANTVPAANEGQDAPHLA</sequence>
<dbReference type="InterPro" id="IPR058163">
    <property type="entry name" value="LysR-type_TF_proteobact-type"/>
</dbReference>
<feature type="domain" description="HTH lysR-type" evidence="5">
    <location>
        <begin position="11"/>
        <end position="68"/>
    </location>
</feature>
<keyword evidence="3" id="KW-0238">DNA-binding</keyword>
<evidence type="ECO:0000256" key="1">
    <source>
        <dbReference type="ARBA" id="ARBA00009437"/>
    </source>
</evidence>
<protein>
    <submittedName>
        <fullName evidence="6">LysR family transcriptional regulator</fullName>
    </submittedName>
</protein>
<comment type="similarity">
    <text evidence="1">Belongs to the LysR transcriptional regulatory family.</text>
</comment>
<evidence type="ECO:0000256" key="4">
    <source>
        <dbReference type="ARBA" id="ARBA00023163"/>
    </source>
</evidence>